<comment type="catalytic activity">
    <reaction evidence="9 10">
        <text>nicotinate beta-D-ribonucleotide + ATP + H(+) = deamido-NAD(+) + diphosphate</text>
        <dbReference type="Rhea" id="RHEA:22860"/>
        <dbReference type="ChEBI" id="CHEBI:15378"/>
        <dbReference type="ChEBI" id="CHEBI:30616"/>
        <dbReference type="ChEBI" id="CHEBI:33019"/>
        <dbReference type="ChEBI" id="CHEBI:57502"/>
        <dbReference type="ChEBI" id="CHEBI:58437"/>
        <dbReference type="EC" id="2.7.7.18"/>
    </reaction>
</comment>
<dbReference type="HAMAP" id="MF_00244">
    <property type="entry name" value="NaMN_adenylyltr"/>
    <property type="match status" value="1"/>
</dbReference>
<sequence length="210" mass="24525">MRSLAIWGGSFDPVHWGHVQVAEAAIAQVELEAAIWVPARCLFHKPRKGVASFADRLHMVGLAIAHRPQFWLVPQTSDLTRSDYAIDTLQALQIYYPHRQWYWIAGLDTFRSLPRWYRRRELVAQCQWLIAPRSLDSKCTTQEVCQQVERQLAQEAIVLRWQILQMPEIEISSSQIRHAQKWGQSISDRVPEAVARYIKENQLYRDPPRN</sequence>
<dbReference type="PANTHER" id="PTHR39321">
    <property type="entry name" value="NICOTINATE-NUCLEOTIDE ADENYLYLTRANSFERASE-RELATED"/>
    <property type="match status" value="1"/>
</dbReference>
<evidence type="ECO:0000256" key="7">
    <source>
        <dbReference type="ARBA" id="ARBA00022840"/>
    </source>
</evidence>
<evidence type="ECO:0000313" key="12">
    <source>
        <dbReference type="EMBL" id="MDL5057311.1"/>
    </source>
</evidence>
<keyword evidence="8 10" id="KW-0520">NAD</keyword>
<dbReference type="NCBIfam" id="TIGR00125">
    <property type="entry name" value="cyt_tran_rel"/>
    <property type="match status" value="1"/>
</dbReference>
<dbReference type="EMBL" id="JASVEJ010000028">
    <property type="protein sequence ID" value="MDL5057311.1"/>
    <property type="molecule type" value="Genomic_DNA"/>
</dbReference>
<dbReference type="RefSeq" id="WP_286004488.1">
    <property type="nucleotide sequence ID" value="NZ_JASVEJ010000028.1"/>
</dbReference>
<dbReference type="Proteomes" id="UP001230986">
    <property type="component" value="Unassembled WGS sequence"/>
</dbReference>
<evidence type="ECO:0000313" key="13">
    <source>
        <dbReference type="Proteomes" id="UP001230986"/>
    </source>
</evidence>
<evidence type="ECO:0000256" key="2">
    <source>
        <dbReference type="ARBA" id="ARBA00005019"/>
    </source>
</evidence>
<dbReference type="Pfam" id="PF01467">
    <property type="entry name" value="CTP_transf_like"/>
    <property type="match status" value="1"/>
</dbReference>
<organism evidence="12 13">
    <name type="scientific">Geitlerinema calcuttense NRMC-F 0142</name>
    <dbReference type="NCBI Taxonomy" id="2922238"/>
    <lineage>
        <taxon>Bacteria</taxon>
        <taxon>Bacillati</taxon>
        <taxon>Cyanobacteriota</taxon>
        <taxon>Cyanophyceae</taxon>
        <taxon>Geitlerinematales</taxon>
        <taxon>Geitlerinemataceae</taxon>
        <taxon>Geitlerinema</taxon>
    </lineage>
</organism>
<evidence type="ECO:0000256" key="5">
    <source>
        <dbReference type="ARBA" id="ARBA00022695"/>
    </source>
</evidence>
<evidence type="ECO:0000256" key="3">
    <source>
        <dbReference type="ARBA" id="ARBA00022642"/>
    </source>
</evidence>
<evidence type="ECO:0000256" key="9">
    <source>
        <dbReference type="ARBA" id="ARBA00048721"/>
    </source>
</evidence>
<name>A0ABT7LZ70_9CYAN</name>
<evidence type="ECO:0000256" key="4">
    <source>
        <dbReference type="ARBA" id="ARBA00022679"/>
    </source>
</evidence>
<protein>
    <recommendedName>
        <fullName evidence="10">Probable nicotinate-nucleotide adenylyltransferase</fullName>
        <ecNumber evidence="10">2.7.7.18</ecNumber>
    </recommendedName>
    <alternativeName>
        <fullName evidence="10">Deamido-NAD(+) diphosphorylase</fullName>
    </alternativeName>
    <alternativeName>
        <fullName evidence="10">Deamido-NAD(+) pyrophosphorylase</fullName>
    </alternativeName>
    <alternativeName>
        <fullName evidence="10">Nicotinate mononucleotide adenylyltransferase</fullName>
        <shortName evidence="10">NaMN adenylyltransferase</shortName>
    </alternativeName>
</protein>
<keyword evidence="5 10" id="KW-0548">Nucleotidyltransferase</keyword>
<keyword evidence="13" id="KW-1185">Reference proteome</keyword>
<evidence type="ECO:0000256" key="8">
    <source>
        <dbReference type="ARBA" id="ARBA00023027"/>
    </source>
</evidence>
<comment type="function">
    <text evidence="1 10">Catalyzes the reversible adenylation of nicotinate mononucleotide (NaMN) to nicotinic acid adenine dinucleotide (NaAD).</text>
</comment>
<dbReference type="InterPro" id="IPR014729">
    <property type="entry name" value="Rossmann-like_a/b/a_fold"/>
</dbReference>
<evidence type="ECO:0000259" key="11">
    <source>
        <dbReference type="Pfam" id="PF01467"/>
    </source>
</evidence>
<feature type="domain" description="Cytidyltransferase-like" evidence="11">
    <location>
        <begin position="7"/>
        <end position="178"/>
    </location>
</feature>
<evidence type="ECO:0000256" key="6">
    <source>
        <dbReference type="ARBA" id="ARBA00022741"/>
    </source>
</evidence>
<dbReference type="GO" id="GO:0016779">
    <property type="term" value="F:nucleotidyltransferase activity"/>
    <property type="evidence" value="ECO:0007669"/>
    <property type="project" value="UniProtKB-KW"/>
</dbReference>
<evidence type="ECO:0000256" key="1">
    <source>
        <dbReference type="ARBA" id="ARBA00002324"/>
    </source>
</evidence>
<dbReference type="EC" id="2.7.7.18" evidence="10"/>
<keyword evidence="4 10" id="KW-0808">Transferase</keyword>
<dbReference type="InterPro" id="IPR004821">
    <property type="entry name" value="Cyt_trans-like"/>
</dbReference>
<comment type="pathway">
    <text evidence="2 10">Cofactor biosynthesis; NAD(+) biosynthesis; deamido-NAD(+) from nicotinate D-ribonucleotide: step 1/1.</text>
</comment>
<reference evidence="12 13" key="1">
    <citation type="submission" date="2023-06" db="EMBL/GenBank/DDBJ databases">
        <title>Whole genome sequence of Oscillatoria calcuttensis NRMC-F 0142.</title>
        <authorList>
            <person name="Shakena Fathima T."/>
            <person name="Muralitharan G."/>
            <person name="Thajuddin N."/>
        </authorList>
    </citation>
    <scope>NUCLEOTIDE SEQUENCE [LARGE SCALE GENOMIC DNA]</scope>
    <source>
        <strain evidence="12 13">NRMC-F 0142</strain>
    </source>
</reference>
<dbReference type="SUPFAM" id="SSF52374">
    <property type="entry name" value="Nucleotidylyl transferase"/>
    <property type="match status" value="1"/>
</dbReference>
<comment type="caution">
    <text evidence="12">The sequence shown here is derived from an EMBL/GenBank/DDBJ whole genome shotgun (WGS) entry which is preliminary data.</text>
</comment>
<keyword evidence="7 10" id="KW-0067">ATP-binding</keyword>
<comment type="similarity">
    <text evidence="10">Belongs to the NadD family.</text>
</comment>
<dbReference type="InterPro" id="IPR005248">
    <property type="entry name" value="NadD/NMNAT"/>
</dbReference>
<dbReference type="CDD" id="cd02165">
    <property type="entry name" value="NMNAT"/>
    <property type="match status" value="1"/>
</dbReference>
<dbReference type="Gene3D" id="3.40.50.620">
    <property type="entry name" value="HUPs"/>
    <property type="match status" value="1"/>
</dbReference>
<keyword evidence="3 10" id="KW-0662">Pyridine nucleotide biosynthesis</keyword>
<keyword evidence="6 10" id="KW-0547">Nucleotide-binding</keyword>
<dbReference type="NCBIfam" id="TIGR00482">
    <property type="entry name" value="nicotinate (nicotinamide) nucleotide adenylyltransferase"/>
    <property type="match status" value="1"/>
</dbReference>
<dbReference type="PANTHER" id="PTHR39321:SF3">
    <property type="entry name" value="PHOSPHOPANTETHEINE ADENYLYLTRANSFERASE"/>
    <property type="match status" value="1"/>
</dbReference>
<accession>A0ABT7LZ70</accession>
<gene>
    <name evidence="10 12" type="primary">nadD</name>
    <name evidence="12" type="ORF">QQ055_07525</name>
</gene>
<evidence type="ECO:0000256" key="10">
    <source>
        <dbReference type="HAMAP-Rule" id="MF_00244"/>
    </source>
</evidence>
<proteinExistence type="inferred from homology"/>